<evidence type="ECO:0000313" key="1">
    <source>
        <dbReference type="EMBL" id="EJX07387.1"/>
    </source>
</evidence>
<comment type="caution">
    <text evidence="1">The sequence shown here is derived from an EMBL/GenBank/DDBJ whole genome shotgun (WGS) entry which is preliminary data.</text>
</comment>
<organism evidence="1">
    <name type="scientific">gut metagenome</name>
    <dbReference type="NCBI Taxonomy" id="749906"/>
    <lineage>
        <taxon>unclassified sequences</taxon>
        <taxon>metagenomes</taxon>
        <taxon>organismal metagenomes</taxon>
    </lineage>
</organism>
<name>J9GIH9_9ZZZZ</name>
<reference evidence="1" key="1">
    <citation type="journal article" date="2012" name="PLoS ONE">
        <title>Gene sets for utilization of primary and secondary nutrition supplies in the distal gut of endangered iberian lynx.</title>
        <authorList>
            <person name="Alcaide M."/>
            <person name="Messina E."/>
            <person name="Richter M."/>
            <person name="Bargiela R."/>
            <person name="Peplies J."/>
            <person name="Huws S.A."/>
            <person name="Newbold C.J."/>
            <person name="Golyshin P.N."/>
            <person name="Simon M.A."/>
            <person name="Lopez G."/>
            <person name="Yakimov M.M."/>
            <person name="Ferrer M."/>
        </authorList>
    </citation>
    <scope>NUCLEOTIDE SEQUENCE</scope>
</reference>
<dbReference type="AlphaFoldDB" id="J9GIH9"/>
<sequence length="58" mass="6113">MILASAIASFRLLIFISSIPCASLAASYSLFSERSPLSRASAMAAEAAGRSTVSMWRS</sequence>
<gene>
    <name evidence="1" type="ORF">EVA_04506</name>
</gene>
<protein>
    <submittedName>
        <fullName evidence="1">Secreted protein</fullName>
    </submittedName>
</protein>
<dbReference type="EMBL" id="AMCI01000890">
    <property type="protein sequence ID" value="EJX07387.1"/>
    <property type="molecule type" value="Genomic_DNA"/>
</dbReference>
<proteinExistence type="predicted"/>
<accession>J9GIH9</accession>